<organism evidence="2 3">
    <name type="scientific">Rhodotorula toruloides</name>
    <name type="common">Yeast</name>
    <name type="synonym">Rhodosporidium toruloides</name>
    <dbReference type="NCBI Taxonomy" id="5286"/>
    <lineage>
        <taxon>Eukaryota</taxon>
        <taxon>Fungi</taxon>
        <taxon>Dikarya</taxon>
        <taxon>Basidiomycota</taxon>
        <taxon>Pucciniomycotina</taxon>
        <taxon>Microbotryomycetes</taxon>
        <taxon>Sporidiobolales</taxon>
        <taxon>Sporidiobolaceae</taxon>
        <taxon>Rhodotorula</taxon>
    </lineage>
</organism>
<comment type="caution">
    <text evidence="2">The sequence shown here is derived from an EMBL/GenBank/DDBJ whole genome shotgun (WGS) entry which is preliminary data.</text>
</comment>
<dbReference type="Proteomes" id="UP000321518">
    <property type="component" value="Unassembled WGS sequence"/>
</dbReference>
<sequence length="338" mass="36369">MYAAPDHVCEDLLLAILDELPSRTLVKSRSVSRCFAVLADEILRRRFLTITRDDSNELILESCAPYETRSSYRQALKYSHFGPSADIACTGNVAHFVVKSSTPATQFLPLDDGELFGNNLLAVHLRNSPKPSMQRLSADDDDALALAPNAPRPPQFLNYAFSLNLASSLDRFFRSWFLESALEAAQSNCCSPAPSAPSSPASSRESTPPLPFVVDSPASPPPSPPSSSPPASPRQTRPKRIASSYDPRSSSALFAAEIECVQVPRDSFDDPFDVLASTPSGSYSSSPPMLFEYFFGRIEMDVAKVVVAAEENLPSWAATGAGAAKGRVVAAGPVVIVI</sequence>
<dbReference type="OrthoDB" id="2528292at2759"/>
<feature type="compositionally biased region" description="Pro residues" evidence="1">
    <location>
        <begin position="218"/>
        <end position="232"/>
    </location>
</feature>
<feature type="compositionally biased region" description="Low complexity" evidence="1">
    <location>
        <begin position="188"/>
        <end position="207"/>
    </location>
</feature>
<accession>A0A511K7F1</accession>
<name>A0A511K7F1_RHOTO</name>
<dbReference type="EMBL" id="BJWK01000001">
    <property type="protein sequence ID" value="GEM06217.1"/>
    <property type="molecule type" value="Genomic_DNA"/>
</dbReference>
<evidence type="ECO:0000256" key="1">
    <source>
        <dbReference type="SAM" id="MobiDB-lite"/>
    </source>
</evidence>
<evidence type="ECO:0008006" key="4">
    <source>
        <dbReference type="Google" id="ProtNLM"/>
    </source>
</evidence>
<evidence type="ECO:0000313" key="2">
    <source>
        <dbReference type="EMBL" id="GEM06217.1"/>
    </source>
</evidence>
<evidence type="ECO:0000313" key="3">
    <source>
        <dbReference type="Proteomes" id="UP000321518"/>
    </source>
</evidence>
<reference evidence="2 3" key="1">
    <citation type="submission" date="2019-07" db="EMBL/GenBank/DDBJ databases">
        <title>Rhodotorula toruloides NBRC10032 genome sequencing.</title>
        <authorList>
            <person name="Shida Y."/>
            <person name="Takaku H."/>
            <person name="Ogasawara W."/>
            <person name="Mori K."/>
        </authorList>
    </citation>
    <scope>NUCLEOTIDE SEQUENCE [LARGE SCALE GENOMIC DNA]</scope>
    <source>
        <strain evidence="2 3">NBRC10032</strain>
    </source>
</reference>
<gene>
    <name evidence="2" type="ORF">Rt10032_c01g0234</name>
</gene>
<feature type="region of interest" description="Disordered" evidence="1">
    <location>
        <begin position="188"/>
        <end position="246"/>
    </location>
</feature>
<proteinExistence type="predicted"/>
<protein>
    <recommendedName>
        <fullName evidence="4">F-box domain-containing protein</fullName>
    </recommendedName>
</protein>
<dbReference type="AlphaFoldDB" id="A0A511K7F1"/>